<evidence type="ECO:0000256" key="3">
    <source>
        <dbReference type="ARBA" id="ARBA00037926"/>
    </source>
</evidence>
<keyword evidence="15" id="KW-1185">Reference proteome</keyword>
<dbReference type="OrthoDB" id="2115692at2759"/>
<comment type="catalytic activity">
    <reaction evidence="7">
        <text>serotonin + octadecanoyl-CoA = N-octadecanoyl-serotonin + CoA + H(+)</text>
        <dbReference type="Rhea" id="RHEA:51400"/>
        <dbReference type="ChEBI" id="CHEBI:15378"/>
        <dbReference type="ChEBI" id="CHEBI:57287"/>
        <dbReference type="ChEBI" id="CHEBI:57394"/>
        <dbReference type="ChEBI" id="CHEBI:134065"/>
        <dbReference type="ChEBI" id="CHEBI:350546"/>
    </reaction>
    <physiologicalReaction direction="left-to-right" evidence="7">
        <dbReference type="Rhea" id="RHEA:51401"/>
    </physiologicalReaction>
</comment>
<dbReference type="GO" id="GO:0004059">
    <property type="term" value="F:aralkylamine N-acetyltransferase activity"/>
    <property type="evidence" value="ECO:0007669"/>
    <property type="project" value="UniProtKB-EC"/>
</dbReference>
<comment type="similarity">
    <text evidence="4">Belongs to the acetyltransferase family. AANAT subfamily.</text>
</comment>
<comment type="catalytic activity">
    <reaction evidence="12">
        <text>dopamine + hexadecanoyl-CoA = N-hexadecanoyl-dopamine + CoA + H(+)</text>
        <dbReference type="Rhea" id="RHEA:51376"/>
        <dbReference type="ChEBI" id="CHEBI:15378"/>
        <dbReference type="ChEBI" id="CHEBI:57287"/>
        <dbReference type="ChEBI" id="CHEBI:57379"/>
        <dbReference type="ChEBI" id="CHEBI:59905"/>
        <dbReference type="ChEBI" id="CHEBI:134058"/>
    </reaction>
    <physiologicalReaction direction="left-to-right" evidence="12">
        <dbReference type="Rhea" id="RHEA:51377"/>
    </physiologicalReaction>
</comment>
<dbReference type="SUPFAM" id="SSF55729">
    <property type="entry name" value="Acyl-CoA N-acyltransferases (Nat)"/>
    <property type="match status" value="1"/>
</dbReference>
<keyword evidence="2" id="KW-0012">Acyltransferase</keyword>
<evidence type="ECO:0000256" key="10">
    <source>
        <dbReference type="ARBA" id="ARBA00051823"/>
    </source>
</evidence>
<sequence>MALLEKMEYGPIPASRYDDVISHLRKSFPDEPLNASVGLSFYNQPCPLLEKYDLITLQEGLSVMALNTETGEIAGVALNGTCRKGDIEESLENMKTIDSVPYQRVFGLLNAVNKELDLFTRYNVDKIFDLRILSVDSKYRGKGLAKELFSRSELIAEEHGYKLMKVDATSLFTQRVCEVFGMETMKAIRYGDYKDENGKKMYPTKSPHDFYKVMVKKLPARKDND</sequence>
<dbReference type="PANTHER" id="PTHR20905:SF32">
    <property type="entry name" value="ARYLALKYLAMINE N-ACETYLTRANSFERASE-LIKE 7, ISOFORM A"/>
    <property type="match status" value="1"/>
</dbReference>
<organism evidence="14 15">
    <name type="scientific">Psylliodes chrysocephalus</name>
    <dbReference type="NCBI Taxonomy" id="3402493"/>
    <lineage>
        <taxon>Eukaryota</taxon>
        <taxon>Metazoa</taxon>
        <taxon>Ecdysozoa</taxon>
        <taxon>Arthropoda</taxon>
        <taxon>Hexapoda</taxon>
        <taxon>Insecta</taxon>
        <taxon>Pterygota</taxon>
        <taxon>Neoptera</taxon>
        <taxon>Endopterygota</taxon>
        <taxon>Coleoptera</taxon>
        <taxon>Polyphaga</taxon>
        <taxon>Cucujiformia</taxon>
        <taxon>Chrysomeloidea</taxon>
        <taxon>Chrysomelidae</taxon>
        <taxon>Galerucinae</taxon>
        <taxon>Alticini</taxon>
        <taxon>Psylliodes</taxon>
    </lineage>
</organism>
<accession>A0A9P0CZ93</accession>
<evidence type="ECO:0000256" key="2">
    <source>
        <dbReference type="ARBA" id="ARBA00023315"/>
    </source>
</evidence>
<dbReference type="PANTHER" id="PTHR20905">
    <property type="entry name" value="N-ACETYLTRANSFERASE-RELATED"/>
    <property type="match status" value="1"/>
</dbReference>
<evidence type="ECO:0000256" key="4">
    <source>
        <dbReference type="ARBA" id="ARBA00038182"/>
    </source>
</evidence>
<evidence type="ECO:0000256" key="11">
    <source>
        <dbReference type="ARBA" id="ARBA00052178"/>
    </source>
</evidence>
<dbReference type="Proteomes" id="UP001153636">
    <property type="component" value="Chromosome 5"/>
</dbReference>
<reference evidence="14" key="1">
    <citation type="submission" date="2022-01" db="EMBL/GenBank/DDBJ databases">
        <authorList>
            <person name="King R."/>
        </authorList>
    </citation>
    <scope>NUCLEOTIDE SEQUENCE</scope>
</reference>
<dbReference type="AlphaFoldDB" id="A0A9P0CZ93"/>
<evidence type="ECO:0000313" key="14">
    <source>
        <dbReference type="EMBL" id="CAH1110999.1"/>
    </source>
</evidence>
<comment type="catalytic activity">
    <reaction evidence="9">
        <text>dopamine + acetyl-CoA = N-acetyldopamine + CoA + H(+)</text>
        <dbReference type="Rhea" id="RHEA:51388"/>
        <dbReference type="ChEBI" id="CHEBI:15378"/>
        <dbReference type="ChEBI" id="CHEBI:57287"/>
        <dbReference type="ChEBI" id="CHEBI:57288"/>
        <dbReference type="ChEBI" id="CHEBI:59905"/>
        <dbReference type="ChEBI" id="CHEBI:125678"/>
    </reaction>
    <physiologicalReaction direction="left-to-right" evidence="9">
        <dbReference type="Rhea" id="RHEA:51389"/>
    </physiologicalReaction>
</comment>
<comment type="catalytic activity">
    <reaction evidence="11">
        <text>serotonin + hexadecanoyl-CoA = N-hexadecanoyl-serotonin + CoA + H(+)</text>
        <dbReference type="Rhea" id="RHEA:51384"/>
        <dbReference type="ChEBI" id="CHEBI:15378"/>
        <dbReference type="ChEBI" id="CHEBI:57287"/>
        <dbReference type="ChEBI" id="CHEBI:57379"/>
        <dbReference type="ChEBI" id="CHEBI:134059"/>
        <dbReference type="ChEBI" id="CHEBI:350546"/>
    </reaction>
    <physiologicalReaction direction="left-to-right" evidence="11">
        <dbReference type="Rhea" id="RHEA:51385"/>
    </physiologicalReaction>
</comment>
<protein>
    <recommendedName>
        <fullName evidence="5">aralkylamine N-acetyltransferase</fullName>
        <ecNumber evidence="5">2.3.1.87</ecNumber>
    </recommendedName>
</protein>
<gene>
    <name evidence="14" type="ORF">PSYICH_LOCUS11427</name>
</gene>
<dbReference type="Gene3D" id="3.40.630.30">
    <property type="match status" value="1"/>
</dbReference>
<evidence type="ECO:0000256" key="1">
    <source>
        <dbReference type="ARBA" id="ARBA00022679"/>
    </source>
</evidence>
<name>A0A9P0CZ93_9CUCU</name>
<comment type="catalytic activity">
    <reaction evidence="13">
        <text>serotonin + acetyl-CoA = N-acetylserotonin + CoA + H(+)</text>
        <dbReference type="Rhea" id="RHEA:25217"/>
        <dbReference type="ChEBI" id="CHEBI:15378"/>
        <dbReference type="ChEBI" id="CHEBI:17697"/>
        <dbReference type="ChEBI" id="CHEBI:57287"/>
        <dbReference type="ChEBI" id="CHEBI:57288"/>
        <dbReference type="ChEBI" id="CHEBI:350546"/>
        <dbReference type="EC" id="2.3.1.87"/>
    </reaction>
    <physiologicalReaction direction="left-to-right" evidence="13">
        <dbReference type="Rhea" id="RHEA:25218"/>
    </physiologicalReaction>
</comment>
<evidence type="ECO:0000256" key="7">
    <source>
        <dbReference type="ARBA" id="ARBA00050849"/>
    </source>
</evidence>
<dbReference type="FunFam" id="3.40.630.30:FF:000046">
    <property type="entry name" value="Dopamine N-acetyltransferase"/>
    <property type="match status" value="1"/>
</dbReference>
<dbReference type="InterPro" id="IPR016181">
    <property type="entry name" value="Acyl_CoA_acyltransferase"/>
</dbReference>
<dbReference type="CDD" id="cd04301">
    <property type="entry name" value="NAT_SF"/>
    <property type="match status" value="1"/>
</dbReference>
<evidence type="ECO:0000256" key="5">
    <source>
        <dbReference type="ARBA" id="ARBA00039114"/>
    </source>
</evidence>
<evidence type="ECO:0000256" key="13">
    <source>
        <dbReference type="ARBA" id="ARBA00052491"/>
    </source>
</evidence>
<evidence type="ECO:0000313" key="15">
    <source>
        <dbReference type="Proteomes" id="UP001153636"/>
    </source>
</evidence>
<dbReference type="EMBL" id="OV651817">
    <property type="protein sequence ID" value="CAH1110999.1"/>
    <property type="molecule type" value="Genomic_DNA"/>
</dbReference>
<dbReference type="EC" id="2.3.1.87" evidence="5"/>
<evidence type="ECO:0000256" key="9">
    <source>
        <dbReference type="ARBA" id="ARBA00051711"/>
    </source>
</evidence>
<comment type="catalytic activity">
    <reaction evidence="8">
        <text>serotonin + (5Z,8Z,11Z,14Z)-eicosatetraenoyl-CoA = N-[(5Z,8Z,11Z,14Z)-eicosatetraenoyl]-serotonin + CoA + H(+)</text>
        <dbReference type="Rhea" id="RHEA:51396"/>
        <dbReference type="ChEBI" id="CHEBI:15378"/>
        <dbReference type="ChEBI" id="CHEBI:57287"/>
        <dbReference type="ChEBI" id="CHEBI:57368"/>
        <dbReference type="ChEBI" id="CHEBI:132255"/>
        <dbReference type="ChEBI" id="CHEBI:350546"/>
    </reaction>
    <physiologicalReaction direction="left-to-right" evidence="8">
        <dbReference type="Rhea" id="RHEA:51397"/>
    </physiologicalReaction>
</comment>
<comment type="catalytic activity">
    <reaction evidence="6">
        <text>dopamine + (9Z)-octadecenoyl-CoA = N-(9Z-octadecanoyl)-dopamine + CoA + H(+)</text>
        <dbReference type="Rhea" id="RHEA:51380"/>
        <dbReference type="ChEBI" id="CHEBI:15378"/>
        <dbReference type="ChEBI" id="CHEBI:31883"/>
        <dbReference type="ChEBI" id="CHEBI:57287"/>
        <dbReference type="ChEBI" id="CHEBI:57387"/>
        <dbReference type="ChEBI" id="CHEBI:59905"/>
    </reaction>
    <physiologicalReaction direction="left-to-right" evidence="6">
        <dbReference type="Rhea" id="RHEA:51381"/>
    </physiologicalReaction>
</comment>
<evidence type="ECO:0000256" key="12">
    <source>
        <dbReference type="ARBA" id="ARBA00052335"/>
    </source>
</evidence>
<comment type="pathway">
    <text evidence="3">Aromatic compound metabolism; melatonin biosynthesis; melatonin from serotonin: step 1/2.</text>
</comment>
<evidence type="ECO:0000256" key="6">
    <source>
        <dbReference type="ARBA" id="ARBA00050189"/>
    </source>
</evidence>
<evidence type="ECO:0000256" key="8">
    <source>
        <dbReference type="ARBA" id="ARBA00051284"/>
    </source>
</evidence>
<comment type="catalytic activity">
    <reaction evidence="10">
        <text>serotonin + (9Z)-octadecenoyl-CoA = N-(9Z-octadecenoyl)-serotonin + CoA + H(+)</text>
        <dbReference type="Rhea" id="RHEA:51392"/>
        <dbReference type="ChEBI" id="CHEBI:15378"/>
        <dbReference type="ChEBI" id="CHEBI:57287"/>
        <dbReference type="ChEBI" id="CHEBI:57387"/>
        <dbReference type="ChEBI" id="CHEBI:134064"/>
        <dbReference type="ChEBI" id="CHEBI:350546"/>
    </reaction>
    <physiologicalReaction direction="left-to-right" evidence="10">
        <dbReference type="Rhea" id="RHEA:51393"/>
    </physiologicalReaction>
</comment>
<keyword evidence="1" id="KW-0808">Transferase</keyword>
<proteinExistence type="inferred from homology"/>